<evidence type="ECO:0000313" key="2">
    <source>
        <dbReference type="Proteomes" id="UP001458880"/>
    </source>
</evidence>
<keyword evidence="2" id="KW-1185">Reference proteome</keyword>
<accession>A0AAW1HV73</accession>
<comment type="caution">
    <text evidence="1">The sequence shown here is derived from an EMBL/GenBank/DDBJ whole genome shotgun (WGS) entry which is preliminary data.</text>
</comment>
<sequence>MSELEKFKDLTLEEMGEAAEKVSKKGAKTRLILLSGGILILTQINNKDYQLVMNGKVFNIRTIDNVQFKNETVKIRGVHKQG</sequence>
<name>A0AAW1HV73_POPJA</name>
<organism evidence="1 2">
    <name type="scientific">Popillia japonica</name>
    <name type="common">Japanese beetle</name>
    <dbReference type="NCBI Taxonomy" id="7064"/>
    <lineage>
        <taxon>Eukaryota</taxon>
        <taxon>Metazoa</taxon>
        <taxon>Ecdysozoa</taxon>
        <taxon>Arthropoda</taxon>
        <taxon>Hexapoda</taxon>
        <taxon>Insecta</taxon>
        <taxon>Pterygota</taxon>
        <taxon>Neoptera</taxon>
        <taxon>Endopterygota</taxon>
        <taxon>Coleoptera</taxon>
        <taxon>Polyphaga</taxon>
        <taxon>Scarabaeiformia</taxon>
        <taxon>Scarabaeidae</taxon>
        <taxon>Rutelinae</taxon>
        <taxon>Popillia</taxon>
    </lineage>
</organism>
<evidence type="ECO:0000313" key="1">
    <source>
        <dbReference type="EMBL" id="KAK9680619.1"/>
    </source>
</evidence>
<dbReference type="EMBL" id="JASPKY010000881">
    <property type="protein sequence ID" value="KAK9680619.1"/>
    <property type="molecule type" value="Genomic_DNA"/>
</dbReference>
<gene>
    <name evidence="1" type="ORF">QE152_g38944</name>
</gene>
<proteinExistence type="predicted"/>
<dbReference type="Proteomes" id="UP001458880">
    <property type="component" value="Unassembled WGS sequence"/>
</dbReference>
<protein>
    <submittedName>
        <fullName evidence="1">Uncharacterized protein</fullName>
    </submittedName>
</protein>
<reference evidence="1 2" key="1">
    <citation type="journal article" date="2024" name="BMC Genomics">
        <title>De novo assembly and annotation of Popillia japonica's genome with initial clues to its potential as an invasive pest.</title>
        <authorList>
            <person name="Cucini C."/>
            <person name="Boschi S."/>
            <person name="Funari R."/>
            <person name="Cardaioli E."/>
            <person name="Iannotti N."/>
            <person name="Marturano G."/>
            <person name="Paoli F."/>
            <person name="Bruttini M."/>
            <person name="Carapelli A."/>
            <person name="Frati F."/>
            <person name="Nardi F."/>
        </authorList>
    </citation>
    <scope>NUCLEOTIDE SEQUENCE [LARGE SCALE GENOMIC DNA]</scope>
    <source>
        <strain evidence="1">DMR45628</strain>
    </source>
</reference>
<dbReference type="AlphaFoldDB" id="A0AAW1HV73"/>